<dbReference type="PANTHER" id="PTHR37067:SF3">
    <property type="entry name" value="PX DOMAIN-CONTAINING PROTEIN"/>
    <property type="match status" value="1"/>
</dbReference>
<evidence type="ECO:0000313" key="3">
    <source>
        <dbReference type="EMBL" id="GMF65470.1"/>
    </source>
</evidence>
<keyword evidence="1" id="KW-0175">Coiled coil</keyword>
<evidence type="ECO:0000256" key="1">
    <source>
        <dbReference type="SAM" id="Coils"/>
    </source>
</evidence>
<organism evidence="3 4">
    <name type="scientific">Phytophthora lilii</name>
    <dbReference type="NCBI Taxonomy" id="2077276"/>
    <lineage>
        <taxon>Eukaryota</taxon>
        <taxon>Sar</taxon>
        <taxon>Stramenopiles</taxon>
        <taxon>Oomycota</taxon>
        <taxon>Peronosporomycetes</taxon>
        <taxon>Peronosporales</taxon>
        <taxon>Peronosporaceae</taxon>
        <taxon>Phytophthora</taxon>
    </lineage>
</organism>
<dbReference type="EMBL" id="BSXW01012473">
    <property type="protein sequence ID" value="GMF65470.1"/>
    <property type="molecule type" value="Genomic_DNA"/>
</dbReference>
<proteinExistence type="predicted"/>
<feature type="compositionally biased region" description="Low complexity" evidence="2">
    <location>
        <begin position="381"/>
        <end position="401"/>
    </location>
</feature>
<reference evidence="3" key="1">
    <citation type="submission" date="2023-04" db="EMBL/GenBank/DDBJ databases">
        <title>Phytophthora lilii NBRC 32176.</title>
        <authorList>
            <person name="Ichikawa N."/>
            <person name="Sato H."/>
            <person name="Tonouchi N."/>
        </authorList>
    </citation>
    <scope>NUCLEOTIDE SEQUENCE</scope>
    <source>
        <strain evidence="3">NBRC 32176</strain>
    </source>
</reference>
<comment type="caution">
    <text evidence="3">The sequence shown here is derived from an EMBL/GenBank/DDBJ whole genome shotgun (WGS) entry which is preliminary data.</text>
</comment>
<dbReference type="AlphaFoldDB" id="A0A9W7D8U7"/>
<evidence type="ECO:0000256" key="2">
    <source>
        <dbReference type="SAM" id="MobiDB-lite"/>
    </source>
</evidence>
<sequence length="842" mass="92409">MFTSTLLVPKSSPGGHFLPIYDARLATTTYSHIEPLNMAPAPTKAPQPFREQHTLRYGVSVVGRDEDTGAVTSVVCLFCRHFGREERPGMKRKPTNNFKYFRRPFRTDLYIQHHLTQHPMQWGRYRFASDEAKQKFFPTDRTRPEPDKEKFVDAKDVTEAAAAAKQSPVEKYCWFLIPKKIVDLVVPVAAVGVDRGWQPPTFRACQVVEVGDGEDDRQDDKVYRIALFARMELDVAVDSLATGLSPRQASLHLAALAKRTTGAGGEAPSFPLLSVEAMRDLARLTVSESLWRIGQLLAASWAFGLVLREVTAAPALAGAGYLDVRVVMCAQGKLCDVHVIALPLFERRTASALANAIGNVLDAVFPLWRARVLGITHNGHPASGDRSASDDPASAPAPSISPSAFRSAEVFDLLEKSILASSPTIPNRVAYKTWGACRQVSLALSVFYESVVGGGFIPVLRALIAYIRRNPKLLQEMGPPPSVAMSSLSSDTSGTVDLQEASAWMALGLNTQWITDKRVRLRKHLDQQLASLTESLSAPSSLSSSTAVVAPVDDIWWVAFFVVHWVATRVNEVFDELRLRRVSRVRQAKVISEMTTELMTTFTIQTQHEAAGNELPYLSRGGKFSIFKSNVRDFLDDQGIFVCNVISRVSSEALDAVLENLSTCLVNLAESLSDLSGTSDLESVDETPVLPPVLPHELVQLSGREFSSLLKQHGGQLRASLFDEELDTLEQEHQLLRRAASRDKELKTALAQCDSESSFAKTWALIRGKFPLLQSFAGGLASACAARDVDYKMSLAGLSLGVSTEDDTEDEALRIAVTDFVLEATLHAQQFDALAELSQSTP</sequence>
<protein>
    <submittedName>
        <fullName evidence="3">Unnamed protein product</fullName>
    </submittedName>
</protein>
<dbReference type="PANTHER" id="PTHR37067">
    <property type="entry name" value="PX DOMAIN-CONTAINING PROTEIN"/>
    <property type="match status" value="1"/>
</dbReference>
<feature type="coiled-coil region" evidence="1">
    <location>
        <begin position="719"/>
        <end position="746"/>
    </location>
</feature>
<accession>A0A9W7D8U7</accession>
<feature type="region of interest" description="Disordered" evidence="2">
    <location>
        <begin position="380"/>
        <end position="401"/>
    </location>
</feature>
<evidence type="ECO:0000313" key="4">
    <source>
        <dbReference type="Proteomes" id="UP001165083"/>
    </source>
</evidence>
<dbReference type="Proteomes" id="UP001165083">
    <property type="component" value="Unassembled WGS sequence"/>
</dbReference>
<dbReference type="OrthoDB" id="104509at2759"/>
<name>A0A9W7D8U7_9STRA</name>
<gene>
    <name evidence="3" type="ORF">Plil01_001812900</name>
</gene>
<keyword evidence="4" id="KW-1185">Reference proteome</keyword>